<evidence type="ECO:0000313" key="13">
    <source>
        <dbReference type="EMBL" id="CAA0820889.1"/>
    </source>
</evidence>
<evidence type="ECO:0000256" key="2">
    <source>
        <dbReference type="ARBA" id="ARBA00004738"/>
    </source>
</evidence>
<accession>A0A9N7N3Q7</accession>
<organism evidence="13 14">
    <name type="scientific">Striga hermonthica</name>
    <name type="common">Purple witchweed</name>
    <name type="synonym">Buchnera hermonthica</name>
    <dbReference type="NCBI Taxonomy" id="68872"/>
    <lineage>
        <taxon>Eukaryota</taxon>
        <taxon>Viridiplantae</taxon>
        <taxon>Streptophyta</taxon>
        <taxon>Embryophyta</taxon>
        <taxon>Tracheophyta</taxon>
        <taxon>Spermatophyta</taxon>
        <taxon>Magnoliopsida</taxon>
        <taxon>eudicotyledons</taxon>
        <taxon>Gunneridae</taxon>
        <taxon>Pentapetalae</taxon>
        <taxon>asterids</taxon>
        <taxon>lamiids</taxon>
        <taxon>Lamiales</taxon>
        <taxon>Orobanchaceae</taxon>
        <taxon>Buchnereae</taxon>
        <taxon>Striga</taxon>
    </lineage>
</organism>
<dbReference type="InterPro" id="IPR012349">
    <property type="entry name" value="Split_barrel_FMN-bd"/>
</dbReference>
<keyword evidence="10" id="KW-0479">Metal-binding</keyword>
<feature type="region of interest" description="Disordered" evidence="11">
    <location>
        <begin position="1"/>
        <end position="33"/>
    </location>
</feature>
<dbReference type="GO" id="GO:0004733">
    <property type="term" value="F:pyridoxamine phosphate oxidase activity"/>
    <property type="evidence" value="ECO:0007669"/>
    <property type="project" value="InterPro"/>
</dbReference>
<dbReference type="OrthoDB" id="10064708at2759"/>
<evidence type="ECO:0000256" key="10">
    <source>
        <dbReference type="HAMAP-Rule" id="MF_03159"/>
    </source>
</evidence>
<comment type="similarity">
    <text evidence="10">Belongs to the NnrE/AIBP family.</text>
</comment>
<dbReference type="NCBIfam" id="TIGR00558">
    <property type="entry name" value="pdxH"/>
    <property type="match status" value="1"/>
</dbReference>
<evidence type="ECO:0000256" key="11">
    <source>
        <dbReference type="SAM" id="MobiDB-lite"/>
    </source>
</evidence>
<comment type="pathway">
    <text evidence="2">Cofactor metabolism; pyridoxal 5'-phosphate salvage; pyridoxal 5'-phosphate from pyridoxamine 5'-phosphate: step 1/1.</text>
</comment>
<dbReference type="PROSITE" id="PS01064">
    <property type="entry name" value="PYRIDOX_OXIDASE"/>
    <property type="match status" value="1"/>
</dbReference>
<dbReference type="SUPFAM" id="SSF64153">
    <property type="entry name" value="YjeF N-terminal domain-like"/>
    <property type="match status" value="1"/>
</dbReference>
<evidence type="ECO:0000313" key="14">
    <source>
        <dbReference type="Proteomes" id="UP001153555"/>
    </source>
</evidence>
<comment type="catalytic activity">
    <reaction evidence="10">
        <text>(6R)-NADHX = (6S)-NADHX</text>
        <dbReference type="Rhea" id="RHEA:32215"/>
        <dbReference type="ChEBI" id="CHEBI:64074"/>
        <dbReference type="ChEBI" id="CHEBI:64075"/>
        <dbReference type="EC" id="5.1.99.6"/>
    </reaction>
</comment>
<comment type="caution">
    <text evidence="13">The sequence shown here is derived from an EMBL/GenBank/DDBJ whole genome shotgun (WGS) entry which is preliminary data.</text>
</comment>
<comment type="caution">
    <text evidence="10">Lacks conserved residue(s) required for the propagation of feature annotation.</text>
</comment>
<dbReference type="Proteomes" id="UP001153555">
    <property type="component" value="Unassembled WGS sequence"/>
</dbReference>
<dbReference type="Pfam" id="PF10590">
    <property type="entry name" value="PNP_phzG_C"/>
    <property type="match status" value="1"/>
</dbReference>
<keyword evidence="10" id="KW-0547">Nucleotide-binding</keyword>
<dbReference type="Gene3D" id="2.30.110.10">
    <property type="entry name" value="Electron Transport, Fmn-binding Protein, Chain A"/>
    <property type="match status" value="1"/>
</dbReference>
<evidence type="ECO:0000256" key="9">
    <source>
        <dbReference type="ARBA" id="ARBA00023096"/>
    </source>
</evidence>
<evidence type="ECO:0000256" key="3">
    <source>
        <dbReference type="ARBA" id="ARBA00005037"/>
    </source>
</evidence>
<dbReference type="InterPro" id="IPR011576">
    <property type="entry name" value="Pyridox_Oxase_N"/>
</dbReference>
<evidence type="ECO:0000256" key="4">
    <source>
        <dbReference type="ARBA" id="ARBA00007274"/>
    </source>
</evidence>
<keyword evidence="9" id="KW-0664">Pyridoxine biosynthesis</keyword>
<dbReference type="GO" id="GO:0046872">
    <property type="term" value="F:metal ion binding"/>
    <property type="evidence" value="ECO:0007669"/>
    <property type="project" value="UniProtKB-KW"/>
</dbReference>
<dbReference type="HAMAP" id="MF_01629">
    <property type="entry name" value="PdxH"/>
    <property type="match status" value="1"/>
</dbReference>
<evidence type="ECO:0000256" key="7">
    <source>
        <dbReference type="ARBA" id="ARBA00022643"/>
    </source>
</evidence>
<dbReference type="EC" id="5.1.99.6" evidence="10"/>
<dbReference type="Pfam" id="PF25087">
    <property type="entry name" value="GMPPB_C"/>
    <property type="match status" value="1"/>
</dbReference>
<dbReference type="PANTHER" id="PTHR22572">
    <property type="entry name" value="SUGAR-1-PHOSPHATE GUANYL TRANSFERASE"/>
    <property type="match status" value="1"/>
</dbReference>
<dbReference type="NCBIfam" id="TIGR00197">
    <property type="entry name" value="yjeF_nterm"/>
    <property type="match status" value="1"/>
</dbReference>
<keyword evidence="6" id="KW-0285">Flavoprotein</keyword>
<dbReference type="SUPFAM" id="SSF50475">
    <property type="entry name" value="FMN-binding split barrel"/>
    <property type="match status" value="1"/>
</dbReference>
<dbReference type="InterPro" id="IPR019576">
    <property type="entry name" value="Pyridoxamine_oxidase_dimer_C"/>
</dbReference>
<reference evidence="13" key="1">
    <citation type="submission" date="2019-12" db="EMBL/GenBank/DDBJ databases">
        <authorList>
            <person name="Scholes J."/>
        </authorList>
    </citation>
    <scope>NUCLEOTIDE SEQUENCE</scope>
</reference>
<dbReference type="FunFam" id="3.40.50.10260:FF:000006">
    <property type="entry name" value="NAD(P)H-hydrate epimerase"/>
    <property type="match status" value="1"/>
</dbReference>
<dbReference type="GO" id="GO:0010181">
    <property type="term" value="F:FMN binding"/>
    <property type="evidence" value="ECO:0007669"/>
    <property type="project" value="InterPro"/>
</dbReference>
<dbReference type="AlphaFoldDB" id="A0A9N7N3Q7"/>
<gene>
    <name evidence="13" type="ORF">SHERM_18891</name>
</gene>
<comment type="pathway">
    <text evidence="3">Cofactor metabolism; pyridoxal 5'-phosphate salvage; pyridoxal 5'-phosphate from pyridoxine 5'-phosphate: step 1/1.</text>
</comment>
<dbReference type="CDD" id="cd06428">
    <property type="entry name" value="M1P_guanylylT_A_like_N"/>
    <property type="match status" value="1"/>
</dbReference>
<feature type="binding site" evidence="10">
    <location>
        <begin position="671"/>
        <end position="675"/>
    </location>
    <ligand>
        <name>(6S)-NADPHX</name>
        <dbReference type="ChEBI" id="CHEBI:64076"/>
    </ligand>
</feature>
<dbReference type="InterPro" id="IPR050486">
    <property type="entry name" value="Mannose-1P_guanyltransferase"/>
</dbReference>
<dbReference type="SUPFAM" id="SSF53448">
    <property type="entry name" value="Nucleotide-diphospho-sugar transferases"/>
    <property type="match status" value="1"/>
</dbReference>
<dbReference type="InterPro" id="IPR000659">
    <property type="entry name" value="Pyridox_Oxase"/>
</dbReference>
<dbReference type="FunFam" id="2.30.110.10:FF:000005">
    <property type="entry name" value="NAD(P)H-hydrate epimerase"/>
    <property type="match status" value="1"/>
</dbReference>
<dbReference type="InterPro" id="IPR029044">
    <property type="entry name" value="Nucleotide-diphossugar_trans"/>
</dbReference>
<keyword evidence="10" id="KW-0413">Isomerase</keyword>
<keyword evidence="14" id="KW-1185">Reference proteome</keyword>
<feature type="binding site" evidence="10">
    <location>
        <begin position="740"/>
        <end position="746"/>
    </location>
    <ligand>
        <name>(6S)-NADPHX</name>
        <dbReference type="ChEBI" id="CHEBI:64076"/>
    </ligand>
</feature>
<dbReference type="Gene3D" id="2.160.10.10">
    <property type="entry name" value="Hexapeptide repeat proteins"/>
    <property type="match status" value="1"/>
</dbReference>
<dbReference type="EMBL" id="CACSLK010020742">
    <property type="protein sequence ID" value="CAA0820889.1"/>
    <property type="molecule type" value="Genomic_DNA"/>
</dbReference>
<comment type="function">
    <text evidence="10">Catalyzes the epimerization of the S- and R-forms of NAD(P)HX, a damaged form of NAD(P)H that is a result of enzymatic or heat-dependent hydration. This is a prerequisite for the S-specific NAD(P)H-hydrate dehydratase to allow the repair of both epimers of NAD(P)HX.</text>
</comment>
<dbReference type="FunFam" id="3.90.550.10:FF:000071">
    <property type="entry name" value="Mannose-1-phosphate guanyltransferase alpha"/>
    <property type="match status" value="1"/>
</dbReference>
<dbReference type="InterPro" id="IPR005835">
    <property type="entry name" value="NTP_transferase_dom"/>
</dbReference>
<keyword evidence="10" id="KW-0630">Potassium</keyword>
<dbReference type="PROSITE" id="PS51385">
    <property type="entry name" value="YJEF_N"/>
    <property type="match status" value="1"/>
</dbReference>
<dbReference type="Gene3D" id="3.40.50.10260">
    <property type="entry name" value="YjeF N-terminal domain"/>
    <property type="match status" value="1"/>
</dbReference>
<comment type="catalytic activity">
    <reaction evidence="10">
        <text>(6R)-NADPHX = (6S)-NADPHX</text>
        <dbReference type="Rhea" id="RHEA:32227"/>
        <dbReference type="ChEBI" id="CHEBI:64076"/>
        <dbReference type="ChEBI" id="CHEBI:64077"/>
        <dbReference type="EC" id="5.1.99.6"/>
    </reaction>
</comment>
<dbReference type="NCBIfam" id="NF004231">
    <property type="entry name" value="PRK05679.1"/>
    <property type="match status" value="1"/>
</dbReference>
<evidence type="ECO:0000259" key="12">
    <source>
        <dbReference type="PROSITE" id="PS51385"/>
    </source>
</evidence>
<dbReference type="GO" id="GO:0052856">
    <property type="term" value="F:NAD(P)HX epimerase activity"/>
    <property type="evidence" value="ECO:0007669"/>
    <property type="project" value="UniProtKB-UniRule"/>
</dbReference>
<comment type="similarity">
    <text evidence="4">Belongs to the transferase hexapeptide repeat family.</text>
</comment>
<dbReference type="GO" id="GO:0016779">
    <property type="term" value="F:nucleotidyltransferase activity"/>
    <property type="evidence" value="ECO:0007669"/>
    <property type="project" value="UniProtKB-KW"/>
</dbReference>
<sequence>MDGRSWADQWDTAQENPPPEEKRGGGGGGGAAAKYGKKVGEGLGKTKAAAATGVKKVFEKKFFEIWVLLVLSMGSSEERVVAVIMVGGPTKGTRFRPLSLNIPKPLFPLAGQPMVHHPISACKRIPNLAQIYLIGFYEEREFALFVSSISNELRVPVRYLKEEKPHGSAGGLYNFRDYIMEENPSHIVLLNCDVCSSFPLLEMLEAHKNYGGIGTILVIKVSPESAHQFGELVADPVSNELLHYAEKPETFVSDLINCGVYIFTPEIFTAIRDVSTQRKERAILRRLNSFEALQPANRSLATDFVRLDQDILSPLAGKKQFYVFETRDFWEQIKTPGMSLRCSGLYLTQYRSTSPHLLASGNDSKNASILGDVYIHPSSKVHPTSKIGPNVSISANARIGAGARLVSCIILDGVEIKENAVVIHAIVGWKSSIGRWSRVQASGDYNAKLGVTILGESVIVEDEVVVINSIVLPNKTLNWFGANLMVCSSDGMQTWATTFAVTCWRLWHWRNNAIFANKVVPLEEQLQDIRRRVAMTMRCLLTHTSSLFSIIPSKFPDFRHQYQILKPHFPHHQQTQGFWSLNSNPSPREYCSISGGGAKAMASAKIVRDPESVSYLNQREAAEIDEILMGPLGFSVDQLMELAGLSVAASIAEVYKPAEHNRVLAICGPGNNGGDGLVAARHLHHFGYNPVICYPKRTAKALYSGLVTQLESLSIPFISLEDLPADLSTSFDIILDAIFGFSFHGSPRPPFDDLIQRLVELGNPCEKNEKKSLVIVSVDIPSGWHVEEGDLSGDGIKPQMLVSLTAPKLCAKRFSGPHHFLGGRFVPPSIAEKFKLELPEYPGTSMCVRIGKPPRVDISALRENYISPELSEDQVDANPFVQFQNWFDDAIASGMKEPNAMSLSTTGKDGKPSSRMVLLKGFDQDGFVWYTNYGSRKAHQLSENPQAALLFYWDALNRQVRIEGPVQKVSDDESEQYFHSRPRGSQTGAIVSKQSTVIPGRQFLHEQQETLEAKYSDGSVIPKPIYWGGYRLKPELFEFWQGQPSRLHDRLRYTPEDIEGRRTWKIDRLSP</sequence>
<feature type="binding site" evidence="10">
    <location>
        <position position="782"/>
    </location>
    <ligand>
        <name>K(+)</name>
        <dbReference type="ChEBI" id="CHEBI:29103"/>
    </ligand>
</feature>
<dbReference type="GO" id="GO:0008615">
    <property type="term" value="P:pyridoxine biosynthetic process"/>
    <property type="evidence" value="ECO:0007669"/>
    <property type="project" value="UniProtKB-KW"/>
</dbReference>
<keyword evidence="7" id="KW-0288">FMN</keyword>
<dbReference type="Pfam" id="PF01243">
    <property type="entry name" value="PNPOx_N"/>
    <property type="match status" value="1"/>
</dbReference>
<evidence type="ECO:0000256" key="5">
    <source>
        <dbReference type="ARBA" id="ARBA00011738"/>
    </source>
</evidence>
<comment type="cofactor">
    <cofactor evidence="1">
        <name>FMN</name>
        <dbReference type="ChEBI" id="CHEBI:58210"/>
    </cofactor>
</comment>
<keyword evidence="10" id="KW-0520">NAD</keyword>
<dbReference type="Pfam" id="PF03853">
    <property type="entry name" value="YjeF_N"/>
    <property type="match status" value="1"/>
</dbReference>
<evidence type="ECO:0000256" key="8">
    <source>
        <dbReference type="ARBA" id="ARBA00023002"/>
    </source>
</evidence>
<dbReference type="HAMAP" id="MF_01966">
    <property type="entry name" value="NADHX_epimerase"/>
    <property type="match status" value="1"/>
</dbReference>
<proteinExistence type="inferred from homology"/>
<comment type="cofactor">
    <cofactor evidence="10">
        <name>K(+)</name>
        <dbReference type="ChEBI" id="CHEBI:29103"/>
    </cofactor>
    <text evidence="10">Binds 1 potassium ion per subunit.</text>
</comment>
<dbReference type="FunFam" id="2.160.10.10:FF:000030">
    <property type="entry name" value="Putative GDP-mannose pyrophosphorylase"/>
    <property type="match status" value="1"/>
</dbReference>
<protein>
    <recommendedName>
        <fullName evidence="10">NAD(P)H-hydrate epimerase</fullName>
        <ecNumber evidence="10">5.1.99.6</ecNumber>
    </recommendedName>
    <alternativeName>
        <fullName evidence="10">NAD(P)HX epimerase</fullName>
    </alternativeName>
</protein>
<dbReference type="InterPro" id="IPR019740">
    <property type="entry name" value="Pyridox_Oxase_CS"/>
</dbReference>
<dbReference type="InterPro" id="IPR056729">
    <property type="entry name" value="GMPPB_C"/>
</dbReference>
<comment type="subunit">
    <text evidence="5">Homodimer.</text>
</comment>
<evidence type="ECO:0000256" key="1">
    <source>
        <dbReference type="ARBA" id="ARBA00001917"/>
    </source>
</evidence>
<feature type="binding site" evidence="10">
    <location>
        <position position="672"/>
    </location>
    <ligand>
        <name>K(+)</name>
        <dbReference type="ChEBI" id="CHEBI:29103"/>
    </ligand>
</feature>
<dbReference type="InterPro" id="IPR004443">
    <property type="entry name" value="YjeF_N_dom"/>
</dbReference>
<feature type="domain" description="YjeF N-terminal" evidence="12">
    <location>
        <begin position="621"/>
        <end position="838"/>
    </location>
</feature>
<evidence type="ECO:0000256" key="6">
    <source>
        <dbReference type="ARBA" id="ARBA00022630"/>
    </source>
</evidence>
<dbReference type="InterPro" id="IPR036652">
    <property type="entry name" value="YjeF_N_dom_sf"/>
</dbReference>
<dbReference type="Pfam" id="PF00483">
    <property type="entry name" value="NTP_transferase"/>
    <property type="match status" value="1"/>
</dbReference>
<keyword evidence="8" id="KW-0560">Oxidoreductase</keyword>
<feature type="binding site" evidence="10">
    <location>
        <position position="779"/>
    </location>
    <ligand>
        <name>(6S)-NADPHX</name>
        <dbReference type="ChEBI" id="CHEBI:64076"/>
    </ligand>
</feature>
<feature type="binding site" evidence="10">
    <location>
        <position position="736"/>
    </location>
    <ligand>
        <name>K(+)</name>
        <dbReference type="ChEBI" id="CHEBI:29103"/>
    </ligand>
</feature>
<dbReference type="Gene3D" id="3.90.550.10">
    <property type="entry name" value="Spore Coat Polysaccharide Biosynthesis Protein SpsA, Chain A"/>
    <property type="match status" value="1"/>
</dbReference>
<name>A0A9N7N3Q7_STRHE</name>